<dbReference type="EMBL" id="CM004390">
    <property type="protein sequence ID" value="OAY51822.1"/>
    <property type="molecule type" value="Genomic_DNA"/>
</dbReference>
<proteinExistence type="predicted"/>
<accession>A0A2C9W0K6</accession>
<gene>
    <name evidence="1" type="ORF">MANES_04G035700</name>
</gene>
<sequence>MEIDCDRGRKLGGDSSSKRTNCIARLSAILRCNSFWQVTKLQTEHNNELDSHMSKFMRAHKSVPLVIKRRLEAHDIVGIRSSKNVRLLEVQAKGRS</sequence>
<protein>
    <recommendedName>
        <fullName evidence="2">FAR1 domain-containing protein</fullName>
    </recommendedName>
</protein>
<evidence type="ECO:0008006" key="2">
    <source>
        <dbReference type="Google" id="ProtNLM"/>
    </source>
</evidence>
<evidence type="ECO:0000313" key="1">
    <source>
        <dbReference type="EMBL" id="OAY51822.1"/>
    </source>
</evidence>
<reference evidence="1" key="1">
    <citation type="submission" date="2016-02" db="EMBL/GenBank/DDBJ databases">
        <title>WGS assembly of Manihot esculenta.</title>
        <authorList>
            <person name="Bredeson J.V."/>
            <person name="Prochnik S.E."/>
            <person name="Lyons J.B."/>
            <person name="Schmutz J."/>
            <person name="Grimwood J."/>
            <person name="Vrebalov J."/>
            <person name="Bart R.S."/>
            <person name="Amuge T."/>
            <person name="Ferguson M.E."/>
            <person name="Green R."/>
            <person name="Putnam N."/>
            <person name="Stites J."/>
            <person name="Rounsley S."/>
            <person name="Rokhsar D.S."/>
        </authorList>
    </citation>
    <scope>NUCLEOTIDE SEQUENCE [LARGE SCALE GENOMIC DNA]</scope>
    <source>
        <tissue evidence="1">Leaf</tissue>
    </source>
</reference>
<dbReference type="AlphaFoldDB" id="A0A2C9W0K6"/>
<organism evidence="1">
    <name type="scientific">Manihot esculenta</name>
    <name type="common">Cassava</name>
    <name type="synonym">Jatropha manihot</name>
    <dbReference type="NCBI Taxonomy" id="3983"/>
    <lineage>
        <taxon>Eukaryota</taxon>
        <taxon>Viridiplantae</taxon>
        <taxon>Streptophyta</taxon>
        <taxon>Embryophyta</taxon>
        <taxon>Tracheophyta</taxon>
        <taxon>Spermatophyta</taxon>
        <taxon>Magnoliopsida</taxon>
        <taxon>eudicotyledons</taxon>
        <taxon>Gunneridae</taxon>
        <taxon>Pentapetalae</taxon>
        <taxon>rosids</taxon>
        <taxon>fabids</taxon>
        <taxon>Malpighiales</taxon>
        <taxon>Euphorbiaceae</taxon>
        <taxon>Crotonoideae</taxon>
        <taxon>Manihoteae</taxon>
        <taxon>Manihot</taxon>
    </lineage>
</organism>
<name>A0A2C9W0K6_MANES</name>